<dbReference type="Pfam" id="PF17900">
    <property type="entry name" value="Peptidase_M1_N"/>
    <property type="match status" value="1"/>
</dbReference>
<evidence type="ECO:0000313" key="18">
    <source>
        <dbReference type="EMBL" id="APZ42210.1"/>
    </source>
</evidence>
<evidence type="ECO:0000256" key="5">
    <source>
        <dbReference type="ARBA" id="ARBA00015611"/>
    </source>
</evidence>
<dbReference type="InterPro" id="IPR001930">
    <property type="entry name" value="Peptidase_M1"/>
</dbReference>
<organism evidence="18 19">
    <name type="scientific">Acidihalobacter ferrooxydans</name>
    <dbReference type="NCBI Taxonomy" id="1765967"/>
    <lineage>
        <taxon>Bacteria</taxon>
        <taxon>Pseudomonadati</taxon>
        <taxon>Pseudomonadota</taxon>
        <taxon>Gammaproteobacteria</taxon>
        <taxon>Chromatiales</taxon>
        <taxon>Ectothiorhodospiraceae</taxon>
        <taxon>Acidihalobacter</taxon>
    </lineage>
</organism>
<dbReference type="InterPro" id="IPR037144">
    <property type="entry name" value="Peptidase_M1_pepN_C_sf"/>
</dbReference>
<feature type="domain" description="Aminopeptidase N-like N-terminal" evidence="17">
    <location>
        <begin position="104"/>
        <end position="192"/>
    </location>
</feature>
<evidence type="ECO:0000256" key="13">
    <source>
        <dbReference type="NCBIfam" id="TIGR02414"/>
    </source>
</evidence>
<dbReference type="Gene3D" id="3.30.2010.30">
    <property type="match status" value="1"/>
</dbReference>
<evidence type="ECO:0000256" key="10">
    <source>
        <dbReference type="ARBA" id="ARBA00022833"/>
    </source>
</evidence>
<evidence type="ECO:0000256" key="9">
    <source>
        <dbReference type="ARBA" id="ARBA00022801"/>
    </source>
</evidence>
<dbReference type="Pfam" id="PF11940">
    <property type="entry name" value="DUF3458"/>
    <property type="match status" value="1"/>
</dbReference>
<feature type="domain" description="Peptidase M1 alanyl aminopeptidase C-terminal" evidence="16">
    <location>
        <begin position="559"/>
        <end position="879"/>
    </location>
</feature>
<dbReference type="FunFam" id="2.60.40.1730:FF:000005">
    <property type="entry name" value="Aminopeptidase N"/>
    <property type="match status" value="1"/>
</dbReference>
<dbReference type="InterPro" id="IPR014782">
    <property type="entry name" value="Peptidase_M1_dom"/>
</dbReference>
<dbReference type="STRING" id="1765967.BW247_03135"/>
<keyword evidence="8" id="KW-0479">Metal-binding</keyword>
<dbReference type="Proteomes" id="UP000243807">
    <property type="component" value="Chromosome"/>
</dbReference>
<keyword evidence="6 18" id="KW-0031">Aminopeptidase</keyword>
<keyword evidence="19" id="KW-1185">Reference proteome</keyword>
<dbReference type="Gene3D" id="2.60.40.1730">
    <property type="entry name" value="tricorn interacting facor f3 domain"/>
    <property type="match status" value="1"/>
</dbReference>
<dbReference type="Gene3D" id="2.60.40.1840">
    <property type="match status" value="1"/>
</dbReference>
<dbReference type="NCBIfam" id="TIGR02414">
    <property type="entry name" value="pepN_proteo"/>
    <property type="match status" value="1"/>
</dbReference>
<evidence type="ECO:0000259" key="15">
    <source>
        <dbReference type="Pfam" id="PF11940"/>
    </source>
</evidence>
<accession>A0A1P8UEG0</accession>
<evidence type="ECO:0000256" key="2">
    <source>
        <dbReference type="ARBA" id="ARBA00001947"/>
    </source>
</evidence>
<dbReference type="AlphaFoldDB" id="A0A1P8UEG0"/>
<dbReference type="Gene3D" id="1.25.50.10">
    <property type="entry name" value="Peptidase M1, alanyl aminopeptidase, C-terminal domain"/>
    <property type="match status" value="1"/>
</dbReference>
<keyword evidence="11" id="KW-0482">Metalloprotease</keyword>
<dbReference type="PANTHER" id="PTHR46322:SF1">
    <property type="entry name" value="PUROMYCIN-SENSITIVE AMINOPEPTIDASE"/>
    <property type="match status" value="1"/>
</dbReference>
<dbReference type="FunFam" id="3.30.2010.30:FF:000002">
    <property type="entry name" value="Putative aminopeptidase N"/>
    <property type="match status" value="1"/>
</dbReference>
<keyword evidence="9" id="KW-0378">Hydrolase</keyword>
<evidence type="ECO:0000256" key="8">
    <source>
        <dbReference type="ARBA" id="ARBA00022723"/>
    </source>
</evidence>
<dbReference type="EC" id="3.4.11.2" evidence="4 13"/>
<evidence type="ECO:0000259" key="17">
    <source>
        <dbReference type="Pfam" id="PF17900"/>
    </source>
</evidence>
<evidence type="ECO:0000256" key="6">
    <source>
        <dbReference type="ARBA" id="ARBA00022438"/>
    </source>
</evidence>
<dbReference type="OrthoDB" id="100605at2"/>
<proteinExistence type="inferred from homology"/>
<reference evidence="18 19" key="1">
    <citation type="submission" date="2017-01" db="EMBL/GenBank/DDBJ databases">
        <title>Draft sequence of Acidihalobacter ferrooxidans strain DSM 14175 (strain V8).</title>
        <authorList>
            <person name="Khaleque H.N."/>
            <person name="Ramsay J.P."/>
            <person name="Murphy R.J.T."/>
            <person name="Kaksonen A.H."/>
            <person name="Boxall N.J."/>
            <person name="Watkin E.L.J."/>
        </authorList>
    </citation>
    <scope>NUCLEOTIDE SEQUENCE [LARGE SCALE GENOMIC DNA]</scope>
    <source>
        <strain evidence="18 19">V8</strain>
    </source>
</reference>
<dbReference type="CDD" id="cd09600">
    <property type="entry name" value="M1_APN"/>
    <property type="match status" value="1"/>
</dbReference>
<dbReference type="RefSeq" id="WP_076835677.1">
    <property type="nucleotide sequence ID" value="NZ_CP019434.1"/>
</dbReference>
<comment type="function">
    <text evidence="12">Aminopeptidase N is involved in the degradation of intracellular peptides generated by protein breakdown during normal growth as well as in response to nutrient starvation.</text>
</comment>
<dbReference type="PANTHER" id="PTHR46322">
    <property type="entry name" value="PUROMYCIN-SENSITIVE AMINOPEPTIDASE"/>
    <property type="match status" value="1"/>
</dbReference>
<evidence type="ECO:0000313" key="19">
    <source>
        <dbReference type="Proteomes" id="UP000243807"/>
    </source>
</evidence>
<dbReference type="InterPro" id="IPR038438">
    <property type="entry name" value="PepN_Ig-like_sf"/>
</dbReference>
<dbReference type="InterPro" id="IPR027268">
    <property type="entry name" value="Peptidase_M4/M1_CTD_sf"/>
</dbReference>
<protein>
    <recommendedName>
        <fullName evidence="5 13">Aminopeptidase N</fullName>
        <ecNumber evidence="4 13">3.4.11.2</ecNumber>
    </recommendedName>
</protein>
<dbReference type="Pfam" id="PF17432">
    <property type="entry name" value="DUF3458_C"/>
    <property type="match status" value="1"/>
</dbReference>
<dbReference type="GO" id="GO:0008270">
    <property type="term" value="F:zinc ion binding"/>
    <property type="evidence" value="ECO:0007669"/>
    <property type="project" value="InterPro"/>
</dbReference>
<dbReference type="InterPro" id="IPR042097">
    <property type="entry name" value="Aminopeptidase_N-like_N_sf"/>
</dbReference>
<evidence type="ECO:0000259" key="16">
    <source>
        <dbReference type="Pfam" id="PF17432"/>
    </source>
</evidence>
<evidence type="ECO:0000256" key="11">
    <source>
        <dbReference type="ARBA" id="ARBA00023049"/>
    </source>
</evidence>
<dbReference type="GO" id="GO:0006508">
    <property type="term" value="P:proteolysis"/>
    <property type="evidence" value="ECO:0007669"/>
    <property type="project" value="UniProtKB-UniRule"/>
</dbReference>
<keyword evidence="10" id="KW-0862">Zinc</keyword>
<dbReference type="FunFam" id="1.10.390.10:FF:000002">
    <property type="entry name" value="Aminopeptidase N"/>
    <property type="match status" value="1"/>
</dbReference>
<comment type="cofactor">
    <cofactor evidence="2">
        <name>Zn(2+)</name>
        <dbReference type="ChEBI" id="CHEBI:29105"/>
    </cofactor>
</comment>
<sequence length="879" mass="98769">MKEASPRTIYLKDYRPPAFLIERTELRFALGEDSTQVESRLRLRRNPAAATPAAPLVLDGEDLELLSVRLDGRDLAPGEWVQDAESLTLANVPDAFVLEIVNRIKPQENTRLEGLYKSSGNFCTQCEAEGFRCMTYYIDRPDVMSVFTTTVVGEQARYPVLLSNGNPVEKGVLDDGQHFVTWHDPHPKPSYLFALVAGNLSCLEDSYKTASGREVALRIYVEPHNIDKCDHAMASLKKAMRWDEQRFGLEYDLDIFMIVAVDDFNMGAMENKGLNVFNSKLLLARPDTATDLDYERIEGVIAHEYFHNWTGNRVTCRDWFQLSLKEGLTVFRDQSFTAEVTAGTVKRIDDVRMLRSRQFVEDAGPMAHPVRPPSYMEINNFYTVTVYEKGAEVVRMYETLLGREGFRRGMDLYFERHDGHAVTTDDFLAAMADANGEDLSQFQRWYEQAGTPRVTVEDAWDAASGRYTLTLRQSCPATPGQPEKRPFLIPVAVGLLDAQGRDMPLRLAAEAQAAGTTRVLRLTEAEQQWVFEGLVERPLPSLNRGFSAPVRVSYPYTETQLAFLAAHDADAFNRWDAGEQLATRVLLGLIADIQAGREPALPERFLTAFAAVLTDAGLEAAVKAEMLMLPSENWLAEQMDVIDPDAIHAARSYARRALAGELEAQWLGLYHTHEVSGEYRFDPRDAGRRRLRNLALSYLAALDGKPMRQLAASQFEQADNMTDSLGALAALMLIDGAEREQALATFYDHWRNDPLVLDKWFALQASAQRPDTLARVEQLMQNPAFSIRTPNRVYSLIGAFAGNPTGFHAADGSGYRFIGAQVETLNALNPQVAARMVGVFTRWRRYDAGRQAQMRAELERLQGLDLSRDVYEIVSKSLQ</sequence>
<dbReference type="Gene3D" id="1.10.390.10">
    <property type="entry name" value="Neutral Protease Domain 2"/>
    <property type="match status" value="1"/>
</dbReference>
<dbReference type="KEGG" id="afy:BW247_03135"/>
<evidence type="ECO:0000256" key="12">
    <source>
        <dbReference type="ARBA" id="ARBA00059739"/>
    </source>
</evidence>
<comment type="similarity">
    <text evidence="3">Belongs to the peptidase M1 family.</text>
</comment>
<evidence type="ECO:0000256" key="3">
    <source>
        <dbReference type="ARBA" id="ARBA00010136"/>
    </source>
</evidence>
<dbReference type="PRINTS" id="PR00756">
    <property type="entry name" value="ALADIPTASE"/>
</dbReference>
<feature type="domain" description="Peptidase M1 alanyl aminopeptidase Ig-like fold" evidence="15">
    <location>
        <begin position="450"/>
        <end position="554"/>
    </location>
</feature>
<dbReference type="SUPFAM" id="SSF63737">
    <property type="entry name" value="Leukotriene A4 hydrolase N-terminal domain"/>
    <property type="match status" value="1"/>
</dbReference>
<dbReference type="InterPro" id="IPR012779">
    <property type="entry name" value="Peptidase_M1_pepN"/>
</dbReference>
<dbReference type="InterPro" id="IPR024601">
    <property type="entry name" value="Peptidase_M1_pepN_C"/>
</dbReference>
<dbReference type="FunFam" id="2.60.40.1840:FF:000001">
    <property type="entry name" value="Aminopeptidase N"/>
    <property type="match status" value="1"/>
</dbReference>
<dbReference type="InterPro" id="IPR035414">
    <property type="entry name" value="Peptidase_M1_pepN_Ig-like"/>
</dbReference>
<gene>
    <name evidence="18" type="ORF">BW247_03135</name>
</gene>
<evidence type="ECO:0000259" key="14">
    <source>
        <dbReference type="Pfam" id="PF01433"/>
    </source>
</evidence>
<evidence type="ECO:0000256" key="4">
    <source>
        <dbReference type="ARBA" id="ARBA00012564"/>
    </source>
</evidence>
<name>A0A1P8UEG0_9GAMM</name>
<evidence type="ECO:0000256" key="7">
    <source>
        <dbReference type="ARBA" id="ARBA00022670"/>
    </source>
</evidence>
<dbReference type="EMBL" id="CP019434">
    <property type="protein sequence ID" value="APZ42210.1"/>
    <property type="molecule type" value="Genomic_DNA"/>
</dbReference>
<dbReference type="InterPro" id="IPR045357">
    <property type="entry name" value="Aminopeptidase_N-like_N"/>
</dbReference>
<dbReference type="GO" id="GO:0008237">
    <property type="term" value="F:metallopeptidase activity"/>
    <property type="evidence" value="ECO:0007669"/>
    <property type="project" value="UniProtKB-UniRule"/>
</dbReference>
<dbReference type="GO" id="GO:0016285">
    <property type="term" value="F:alanyl aminopeptidase activity"/>
    <property type="evidence" value="ECO:0007669"/>
    <property type="project" value="UniProtKB-EC"/>
</dbReference>
<keyword evidence="7" id="KW-0645">Protease</keyword>
<dbReference type="SUPFAM" id="SSF55486">
    <property type="entry name" value="Metalloproteases ('zincins'), catalytic domain"/>
    <property type="match status" value="1"/>
</dbReference>
<dbReference type="Pfam" id="PF01433">
    <property type="entry name" value="Peptidase_M1"/>
    <property type="match status" value="1"/>
</dbReference>
<feature type="domain" description="Peptidase M1 membrane alanine aminopeptidase" evidence="14">
    <location>
        <begin position="232"/>
        <end position="445"/>
    </location>
</feature>
<comment type="catalytic activity">
    <reaction evidence="1">
        <text>Release of an N-terminal amino acid, Xaa-|-Yaa- from a peptide, amide or arylamide. Xaa is preferably Ala, but may be most amino acids including Pro (slow action). When a terminal hydrophobic residue is followed by a prolyl residue, the two may be released as an intact Xaa-Pro dipeptide.</text>
        <dbReference type="EC" id="3.4.11.2"/>
    </reaction>
</comment>
<evidence type="ECO:0000256" key="1">
    <source>
        <dbReference type="ARBA" id="ARBA00000098"/>
    </source>
</evidence>